<dbReference type="PROSITE" id="PS50836">
    <property type="entry name" value="DOMON"/>
    <property type="match status" value="2"/>
</dbReference>
<keyword evidence="3" id="KW-0812">Transmembrane</keyword>
<dbReference type="Gene3D" id="2.60.120.260">
    <property type="entry name" value="Galactose-binding domain-like"/>
    <property type="match status" value="1"/>
</dbReference>
<comment type="caution">
    <text evidence="1">Lacks conserved residue(s) required for the propagation of feature annotation.</text>
</comment>
<keyword evidence="1" id="KW-1015">Disulfide bond</keyword>
<feature type="disulfide bond" evidence="1">
    <location>
        <begin position="222"/>
        <end position="231"/>
    </location>
</feature>
<dbReference type="SUPFAM" id="SSF49344">
    <property type="entry name" value="CBD9-like"/>
    <property type="match status" value="1"/>
</dbReference>
<proteinExistence type="predicted"/>
<name>A0ABM0MGH1_SACKO</name>
<feature type="signal peptide" evidence="4">
    <location>
        <begin position="1"/>
        <end position="21"/>
    </location>
</feature>
<keyword evidence="3" id="KW-0472">Membrane</keyword>
<dbReference type="InterPro" id="IPR045266">
    <property type="entry name" value="DOH_DOMON"/>
</dbReference>
<dbReference type="PROSITE" id="PS01186">
    <property type="entry name" value="EGF_2"/>
    <property type="match status" value="2"/>
</dbReference>
<feature type="domain" description="EGF-like" evidence="5">
    <location>
        <begin position="191"/>
        <end position="232"/>
    </location>
</feature>
<feature type="compositionally biased region" description="Acidic residues" evidence="2">
    <location>
        <begin position="354"/>
        <end position="412"/>
    </location>
</feature>
<dbReference type="SMART" id="SM00664">
    <property type="entry name" value="DoH"/>
    <property type="match status" value="2"/>
</dbReference>
<feature type="region of interest" description="Disordered" evidence="2">
    <location>
        <begin position="349"/>
        <end position="425"/>
    </location>
</feature>
<dbReference type="Gene3D" id="2.10.25.10">
    <property type="entry name" value="Laminin"/>
    <property type="match status" value="1"/>
</dbReference>
<keyword evidence="4" id="KW-0732">Signal</keyword>
<evidence type="ECO:0000259" key="6">
    <source>
        <dbReference type="PROSITE" id="PS50836"/>
    </source>
</evidence>
<organism evidence="7 8">
    <name type="scientific">Saccoglossus kowalevskii</name>
    <name type="common">Acorn worm</name>
    <dbReference type="NCBI Taxonomy" id="10224"/>
    <lineage>
        <taxon>Eukaryota</taxon>
        <taxon>Metazoa</taxon>
        <taxon>Hemichordata</taxon>
        <taxon>Enteropneusta</taxon>
        <taxon>Harrimaniidae</taxon>
        <taxon>Saccoglossus</taxon>
    </lineage>
</organism>
<dbReference type="RefSeq" id="XP_006819112.1">
    <property type="nucleotide sequence ID" value="XM_006819049.1"/>
</dbReference>
<accession>A0ABM0MGH1</accession>
<evidence type="ECO:0000256" key="2">
    <source>
        <dbReference type="SAM" id="MobiDB-lite"/>
    </source>
</evidence>
<dbReference type="InterPro" id="IPR005018">
    <property type="entry name" value="DOMON_domain"/>
</dbReference>
<dbReference type="PROSITE" id="PS50026">
    <property type="entry name" value="EGF_3"/>
    <property type="match status" value="1"/>
</dbReference>
<keyword evidence="1" id="KW-0245">EGF-like domain</keyword>
<dbReference type="CDD" id="cd00054">
    <property type="entry name" value="EGF_CA"/>
    <property type="match status" value="1"/>
</dbReference>
<keyword evidence="3" id="KW-1133">Transmembrane helix</keyword>
<gene>
    <name evidence="8" type="primary">LOC102801088</name>
</gene>
<dbReference type="PANTHER" id="PTHR46901">
    <property type="entry name" value="GH04942P"/>
    <property type="match status" value="1"/>
</dbReference>
<dbReference type="Proteomes" id="UP000694865">
    <property type="component" value="Unplaced"/>
</dbReference>
<dbReference type="Pfam" id="PF03351">
    <property type="entry name" value="DOMON"/>
    <property type="match status" value="1"/>
</dbReference>
<dbReference type="SMART" id="SM00181">
    <property type="entry name" value="EGF"/>
    <property type="match status" value="2"/>
</dbReference>
<dbReference type="CDD" id="cd09631">
    <property type="entry name" value="DOMON_DOH"/>
    <property type="match status" value="2"/>
</dbReference>
<dbReference type="InterPro" id="IPR000742">
    <property type="entry name" value="EGF"/>
</dbReference>
<feature type="domain" description="DOMON" evidence="6">
    <location>
        <begin position="584"/>
        <end position="710"/>
    </location>
</feature>
<dbReference type="GeneID" id="102801088"/>
<feature type="chain" id="PRO_5046057756" evidence="4">
    <location>
        <begin position="22"/>
        <end position="771"/>
    </location>
</feature>
<dbReference type="PROSITE" id="PS00022">
    <property type="entry name" value="EGF_1"/>
    <property type="match status" value="2"/>
</dbReference>
<feature type="transmembrane region" description="Helical" evidence="3">
    <location>
        <begin position="742"/>
        <end position="768"/>
    </location>
</feature>
<feature type="domain" description="DOMON" evidence="6">
    <location>
        <begin position="384"/>
        <end position="509"/>
    </location>
</feature>
<keyword evidence="7" id="KW-1185">Reference proteome</keyword>
<reference evidence="8" key="1">
    <citation type="submission" date="2025-08" db="UniProtKB">
        <authorList>
            <consortium name="RefSeq"/>
        </authorList>
    </citation>
    <scope>IDENTIFICATION</scope>
    <source>
        <tissue evidence="8">Testes</tissue>
    </source>
</reference>
<evidence type="ECO:0000313" key="8">
    <source>
        <dbReference type="RefSeq" id="XP_006819112.1"/>
    </source>
</evidence>
<evidence type="ECO:0000256" key="1">
    <source>
        <dbReference type="PROSITE-ProRule" id="PRU00076"/>
    </source>
</evidence>
<evidence type="ECO:0000256" key="3">
    <source>
        <dbReference type="SAM" id="Phobius"/>
    </source>
</evidence>
<sequence>MRRTNEISLLFLAVVVALSRAHVRITFPVARQPDFDFLDNIRTQGPCGVMRSDGGPVTSLRSGQSINVTWHLAYAHRGGVKIDMLDYNGDVIYNLTNGFLNQDDTTSQQVEVTLPEFGCNNCTIRLLRQAGEWTTSRDEGYIFWSCADVIITDNAECGNEPDTNTECFESGNCTDGTCMCDAGYYGDYCQYSDECVSSADCSNHGQCLDTMATTSPLKVCYCEQGWFGNDCSKQNPSDFSVNFKKRDYYHRELVSGFDLYWKILQNRNEVEIALEVDSTTWIGLGWKPTGLTSACKDFPVDYRSGRVSSGSIRRTRRSFNLPDIQDKPDIQVQLLDRFRRDVMYTCETAVAPEPEGEPEPSGEPEGEPEPSGEPEGEPEPSGEPEGEPEPSSEPEGEPEPSSEPEGEPEPSGEPEPGPAANLHPMDCTDLVIGSVKMGSLSHISDFYTRDRSTPRYDEFYNMGTDGILAADGKEVDGKTTIVFRKKLLASEMSDHSISNSLMSVIWARGQTPGDYWHAPASGIESCMAEDYMFYRVDELKYHGTRADQRGVTTMNFYDDPDATSVSGPCRGEWATPTGCQGGECDYRATWLYQIEDDTIVFEIQSKNGRDSNGDVNWLGIGFSDDKLMAKSDMVVGWIMDDGQFEITDRWATGHNQPQIDSKENLMNKAMSDVNGITTMKFTRKRNTHDNAADVSFSDDVCRYMFFPVSGGSVTNHNNIAIGIHSTTPVVSGQRICIKACSVIGVGGATSIFPAMVVVMVTSILSIVVTRI</sequence>
<dbReference type="PANTHER" id="PTHR46901:SF2">
    <property type="entry name" value="GH04942P"/>
    <property type="match status" value="1"/>
</dbReference>
<evidence type="ECO:0000259" key="5">
    <source>
        <dbReference type="PROSITE" id="PS50026"/>
    </source>
</evidence>
<dbReference type="Gene3D" id="2.60.40.1210">
    <property type="entry name" value="Cellobiose dehydrogenase, cytochrome domain"/>
    <property type="match status" value="1"/>
</dbReference>
<protein>
    <submittedName>
        <fullName evidence="8">Uncharacterized protein LOC102801088</fullName>
    </submittedName>
</protein>
<evidence type="ECO:0000256" key="4">
    <source>
        <dbReference type="SAM" id="SignalP"/>
    </source>
</evidence>
<evidence type="ECO:0000313" key="7">
    <source>
        <dbReference type="Proteomes" id="UP000694865"/>
    </source>
</evidence>